<dbReference type="Proteomes" id="UP000231896">
    <property type="component" value="Chromosome"/>
</dbReference>
<reference evidence="1 2" key="1">
    <citation type="submission" date="2017-11" db="EMBL/GenBank/DDBJ databases">
        <title>Genome sequence of Entomoplasma melaleucae M1 (ATCC 49191).</title>
        <authorList>
            <person name="Lo W.-S."/>
            <person name="Gasparich G.E."/>
            <person name="Kuo C.-H."/>
        </authorList>
    </citation>
    <scope>NUCLEOTIDE SEQUENCE [LARGE SCALE GENOMIC DNA]</scope>
    <source>
        <strain evidence="1 2">M1</strain>
    </source>
</reference>
<dbReference type="STRING" id="1408435.GCA_000685885_00080"/>
<name>A0A2K8NX16_9MOLU</name>
<protein>
    <submittedName>
        <fullName evidence="1">Ribose/galactose ABC transporter substrate-binding protein</fullName>
    </submittedName>
</protein>
<dbReference type="RefSeq" id="WP_028123894.1">
    <property type="nucleotide sequence ID" value="NZ_CP024964.1"/>
</dbReference>
<dbReference type="PROSITE" id="PS51257">
    <property type="entry name" value="PROKAR_LIPOPROTEIN"/>
    <property type="match status" value="1"/>
</dbReference>
<dbReference type="InterPro" id="IPR050957">
    <property type="entry name" value="BMP_lipoprotein"/>
</dbReference>
<proteinExistence type="predicted"/>
<accession>A0A2K8NX16</accession>
<dbReference type="PANTHER" id="PTHR34296:SF2">
    <property type="entry name" value="ABC TRANSPORTER GUANOSINE-BINDING PROTEIN NUPN"/>
    <property type="match status" value="1"/>
</dbReference>
<dbReference type="KEGG" id="eml:EMELA_v1c08870"/>
<evidence type="ECO:0000313" key="2">
    <source>
        <dbReference type="Proteomes" id="UP000231896"/>
    </source>
</evidence>
<dbReference type="EMBL" id="CP024964">
    <property type="protein sequence ID" value="ATZ18370.1"/>
    <property type="molecule type" value="Genomic_DNA"/>
</dbReference>
<evidence type="ECO:0000313" key="1">
    <source>
        <dbReference type="EMBL" id="ATZ18370.1"/>
    </source>
</evidence>
<gene>
    <name evidence="1" type="ORF">EMELA_v1c08870</name>
</gene>
<dbReference type="OrthoDB" id="9769871at2"/>
<dbReference type="AlphaFoldDB" id="A0A2K8NX16"/>
<keyword evidence="2" id="KW-1185">Reference proteome</keyword>
<organism evidence="1 2">
    <name type="scientific">Mesoplasma melaleucae</name>
    <dbReference type="NCBI Taxonomy" id="81459"/>
    <lineage>
        <taxon>Bacteria</taxon>
        <taxon>Bacillati</taxon>
        <taxon>Mycoplasmatota</taxon>
        <taxon>Mollicutes</taxon>
        <taxon>Entomoplasmatales</taxon>
        <taxon>Entomoplasmataceae</taxon>
        <taxon>Mesoplasma</taxon>
    </lineage>
</organism>
<dbReference type="PANTHER" id="PTHR34296">
    <property type="entry name" value="TRANSCRIPTIONAL ACTIVATOR PROTEIN MED"/>
    <property type="match status" value="1"/>
</dbReference>
<dbReference type="Gene3D" id="3.40.50.2300">
    <property type="match status" value="2"/>
</dbReference>
<sequence>MKKLLLTLLSTTITTTTLTTVVSCETDKHFGGIYLITDSGKVDDKSFNQSTYEAGTEFTKEILGIDKKIGYIQPDSTAPKTMKRAYKSARSNGAKTLLLPGFHHAMPSEGEHNGAKIMHGYGSTIILDSNSAAENEVGVVFRGDVSGFYAGMSSIIWSLKNENYSNNTISLGSYGGVSNSGSVDNFIVGFLASIEVYNEFKSDEAFLDTFGIDHDVAKKVTVRKAQNEYPKSKDDTTWFSNSFLIGQSKLVLDNLTDKSKSVKPNIIMPVAGPETSDAISYDQSWKVIGVDTNQAESYGKDAENRFITSAEKDLKNAAIVSLAHTPEWINNEEYPDILKNVSEKYSDKIQLTKEVKKEDGTTAFIDVDIAQNETWIGGDVWVNGTMSAGGANLLEEEIAEKVKTYFSSKALTEASKSLFSKYINKIIPSLGTIIANDVVVDYAKTITSNMTTETMIKNK</sequence>